<dbReference type="PROSITE" id="PS50173">
    <property type="entry name" value="UMUC"/>
    <property type="match status" value="1"/>
</dbReference>
<dbReference type="RefSeq" id="WP_126780569.1">
    <property type="nucleotide sequence ID" value="NZ_CAUQJP010000153.1"/>
</dbReference>
<keyword evidence="2" id="KW-0515">Mutator protein</keyword>
<dbReference type="InterPro" id="IPR050116">
    <property type="entry name" value="DNA_polymerase-Y"/>
</dbReference>
<dbReference type="AlphaFoldDB" id="A0A429ZLG4"/>
<dbReference type="Gene3D" id="3.30.70.270">
    <property type="match status" value="1"/>
</dbReference>
<evidence type="ECO:0000259" key="6">
    <source>
        <dbReference type="PROSITE" id="PS50173"/>
    </source>
</evidence>
<comment type="caution">
    <text evidence="7">The sequence shown here is derived from an EMBL/GenBank/DDBJ whole genome shotgun (WGS) entry which is preliminary data.</text>
</comment>
<dbReference type="InterPro" id="IPR036775">
    <property type="entry name" value="DNA_pol_Y-fam_lit_finger_sf"/>
</dbReference>
<dbReference type="CDD" id="cd01700">
    <property type="entry name" value="PolY_Pol_V_umuC"/>
    <property type="match status" value="1"/>
</dbReference>
<dbReference type="EMBL" id="NGJU01000014">
    <property type="protein sequence ID" value="RST94513.1"/>
    <property type="molecule type" value="Genomic_DNA"/>
</dbReference>
<dbReference type="GO" id="GO:0005829">
    <property type="term" value="C:cytosol"/>
    <property type="evidence" value="ECO:0007669"/>
    <property type="project" value="TreeGrafter"/>
</dbReference>
<dbReference type="SUPFAM" id="SSF56672">
    <property type="entry name" value="DNA/RNA polymerases"/>
    <property type="match status" value="1"/>
</dbReference>
<protein>
    <submittedName>
        <fullName evidence="7">Excinuclease ABC subunit A</fullName>
    </submittedName>
</protein>
<dbReference type="PANTHER" id="PTHR11076">
    <property type="entry name" value="DNA REPAIR POLYMERASE UMUC / TRANSFERASE FAMILY MEMBER"/>
    <property type="match status" value="1"/>
</dbReference>
<dbReference type="Pfam" id="PF00817">
    <property type="entry name" value="IMS"/>
    <property type="match status" value="1"/>
</dbReference>
<evidence type="ECO:0000256" key="4">
    <source>
        <dbReference type="ARBA" id="ARBA00022705"/>
    </source>
</evidence>
<dbReference type="InterPro" id="IPR001126">
    <property type="entry name" value="UmuC"/>
</dbReference>
<evidence type="ECO:0000313" key="7">
    <source>
        <dbReference type="EMBL" id="RST94513.1"/>
    </source>
</evidence>
<keyword evidence="3" id="KW-0548">Nucleotidyltransferase</keyword>
<dbReference type="GO" id="GO:0003684">
    <property type="term" value="F:damaged DNA binding"/>
    <property type="evidence" value="ECO:0007669"/>
    <property type="project" value="InterPro"/>
</dbReference>
<feature type="domain" description="UmuC" evidence="6">
    <location>
        <begin position="13"/>
        <end position="203"/>
    </location>
</feature>
<dbReference type="GO" id="GO:0006281">
    <property type="term" value="P:DNA repair"/>
    <property type="evidence" value="ECO:0007669"/>
    <property type="project" value="InterPro"/>
</dbReference>
<dbReference type="Gene3D" id="1.10.150.20">
    <property type="entry name" value="5' to 3' exonuclease, C-terminal subdomain"/>
    <property type="match status" value="1"/>
</dbReference>
<dbReference type="PANTHER" id="PTHR11076:SF35">
    <property type="entry name" value="DNA REPAIR PROTEIN HOMOLOG YOBH"/>
    <property type="match status" value="1"/>
</dbReference>
<dbReference type="SUPFAM" id="SSF100879">
    <property type="entry name" value="Lesion bypass DNA polymerase (Y-family), little finger domain"/>
    <property type="match status" value="1"/>
</dbReference>
<evidence type="ECO:0000313" key="8">
    <source>
        <dbReference type="Proteomes" id="UP000287239"/>
    </source>
</evidence>
<name>A0A429ZLG4_9ENTE</name>
<dbReference type="GO" id="GO:0042276">
    <property type="term" value="P:error-prone translesion synthesis"/>
    <property type="evidence" value="ECO:0007669"/>
    <property type="project" value="TreeGrafter"/>
</dbReference>
<accession>A0A429ZLG4</accession>
<dbReference type="Proteomes" id="UP000287239">
    <property type="component" value="Unassembled WGS sequence"/>
</dbReference>
<reference evidence="7 8" key="1">
    <citation type="submission" date="2017-05" db="EMBL/GenBank/DDBJ databases">
        <title>Vagococcus spp. assemblies.</title>
        <authorList>
            <person name="Gulvik C.A."/>
        </authorList>
    </citation>
    <scope>NUCLEOTIDE SEQUENCE [LARGE SCALE GENOMIC DNA]</scope>
    <source>
        <strain evidence="7 8">NCFB 2777</strain>
    </source>
</reference>
<organism evidence="7 8">
    <name type="scientific">Vagococcus salmoninarum</name>
    <dbReference type="NCBI Taxonomy" id="2739"/>
    <lineage>
        <taxon>Bacteria</taxon>
        <taxon>Bacillati</taxon>
        <taxon>Bacillota</taxon>
        <taxon>Bacilli</taxon>
        <taxon>Lactobacillales</taxon>
        <taxon>Enterococcaceae</taxon>
        <taxon>Vagococcus</taxon>
    </lineage>
</organism>
<dbReference type="GeneID" id="98568640"/>
<dbReference type="InterPro" id="IPR017961">
    <property type="entry name" value="DNA_pol_Y-fam_little_finger"/>
</dbReference>
<dbReference type="OrthoDB" id="9808813at2"/>
<keyword evidence="8" id="KW-1185">Reference proteome</keyword>
<evidence type="ECO:0000256" key="5">
    <source>
        <dbReference type="ARBA" id="ARBA00022932"/>
    </source>
</evidence>
<evidence type="ECO:0000256" key="3">
    <source>
        <dbReference type="ARBA" id="ARBA00022695"/>
    </source>
</evidence>
<gene>
    <name evidence="7" type="ORF">CBF35_09680</name>
</gene>
<dbReference type="GO" id="GO:0006260">
    <property type="term" value="P:DNA replication"/>
    <property type="evidence" value="ECO:0007669"/>
    <property type="project" value="UniProtKB-KW"/>
</dbReference>
<keyword evidence="5" id="KW-0808">Transferase</keyword>
<dbReference type="Gene3D" id="3.40.1170.60">
    <property type="match status" value="1"/>
</dbReference>
<evidence type="ECO:0000256" key="2">
    <source>
        <dbReference type="ARBA" id="ARBA00022457"/>
    </source>
</evidence>
<dbReference type="GO" id="GO:0003887">
    <property type="term" value="F:DNA-directed DNA polymerase activity"/>
    <property type="evidence" value="ECO:0007669"/>
    <property type="project" value="UniProtKB-KW"/>
</dbReference>
<dbReference type="InterPro" id="IPR043128">
    <property type="entry name" value="Rev_trsase/Diguanyl_cyclase"/>
</dbReference>
<proteinExistence type="inferred from homology"/>
<keyword evidence="5" id="KW-0239">DNA-directed DNA polymerase</keyword>
<comment type="similarity">
    <text evidence="1">Belongs to the DNA polymerase type-Y family.</text>
</comment>
<dbReference type="Gene3D" id="3.30.1490.100">
    <property type="entry name" value="DNA polymerase, Y-family, little finger domain"/>
    <property type="match status" value="1"/>
</dbReference>
<dbReference type="GO" id="GO:0009432">
    <property type="term" value="P:SOS response"/>
    <property type="evidence" value="ECO:0007669"/>
    <property type="project" value="TreeGrafter"/>
</dbReference>
<sequence length="431" mass="49272">MYYNYENEPSQVILCIDMKSFYASVECLHRNLDPLTTLLVVMSNAESNGGLVLAASPAAKKELGISNVTRKFDLPDHPDLYVVPPRMTYYIQKNMEIAEIIRRHVADEDFYAYSIDEFFVDLTKSYQLFGKTPYDVAHLIKSLIFAETGLHCTIGIGDNPLLAKLALDIEAKHNADFIAQWHYQDVAKTIWKIENLTDMWGIGTRTALRLNKLGINSVYDLAHSDRYRLKERLGMIGEQLYAHAWGIDRSQLNETYQPLEKSYSNSQVLMRDYTKQSEIEVILREMADQVATRLRRHHCQTECLSLFVGFAEPDYEGKASFSRQMKIPMTNNSLELANYCLILFNKHWRGQTLRHLGLSYTKLVYHTNIQLDLFTDSQEQLNAHRLEYLVDKIRQKYGFTALVHANSLMPGGTAIKRSTLVGGHAGGLDGL</sequence>
<evidence type="ECO:0000256" key="1">
    <source>
        <dbReference type="ARBA" id="ARBA00010945"/>
    </source>
</evidence>
<dbReference type="Pfam" id="PF11799">
    <property type="entry name" value="IMS_C"/>
    <property type="match status" value="1"/>
</dbReference>
<keyword evidence="4" id="KW-0235">DNA replication</keyword>
<dbReference type="InterPro" id="IPR043502">
    <property type="entry name" value="DNA/RNA_pol_sf"/>
</dbReference>